<protein>
    <recommendedName>
        <fullName evidence="13">Putative peroxiredoxin bcp</fullName>
        <ecNumber evidence="3">1.11.1.24</ecNumber>
    </recommendedName>
    <alternativeName>
        <fullName evidence="14">Bacterioferritin comigratory protein homolog</fullName>
    </alternativeName>
    <alternativeName>
        <fullName evidence="9">Thioredoxin peroxidase</fullName>
    </alternativeName>
    <alternativeName>
        <fullName evidence="11">Thioredoxin-dependent peroxiredoxin Bcp</fullName>
    </alternativeName>
</protein>
<dbReference type="Gene3D" id="3.40.30.10">
    <property type="entry name" value="Glutaredoxin"/>
    <property type="match status" value="1"/>
</dbReference>
<comment type="catalytic activity">
    <reaction evidence="12">
        <text>a hydroperoxide + [thioredoxin]-dithiol = an alcohol + [thioredoxin]-disulfide + H2O</text>
        <dbReference type="Rhea" id="RHEA:62620"/>
        <dbReference type="Rhea" id="RHEA-COMP:10698"/>
        <dbReference type="Rhea" id="RHEA-COMP:10700"/>
        <dbReference type="ChEBI" id="CHEBI:15377"/>
        <dbReference type="ChEBI" id="CHEBI:29950"/>
        <dbReference type="ChEBI" id="CHEBI:30879"/>
        <dbReference type="ChEBI" id="CHEBI:35924"/>
        <dbReference type="ChEBI" id="CHEBI:50058"/>
        <dbReference type="EC" id="1.11.1.24"/>
    </reaction>
</comment>
<sequence>MTLQKGDKAPNFKLKNSDGTEIALQDLLSKRVVLYFYPKDNTPGCTTEAQEFSALLEAFESKNTIVVGISPDSPTCHQNFINKQSLKVLLLSDSDKSVASAYGAYGKKMMYGKEVLGIIRSTFVIDTNGHIIQSFYNVRAQGHAQKVLESLDT</sequence>
<evidence type="ECO:0000256" key="5">
    <source>
        <dbReference type="ARBA" id="ARBA00022862"/>
    </source>
</evidence>
<name>A0A3D8I2K4_9HELI</name>
<organism evidence="17 18">
    <name type="scientific">Helicobacter marmotae</name>
    <dbReference type="NCBI Taxonomy" id="152490"/>
    <lineage>
        <taxon>Bacteria</taxon>
        <taxon>Pseudomonadati</taxon>
        <taxon>Campylobacterota</taxon>
        <taxon>Epsilonproteobacteria</taxon>
        <taxon>Campylobacterales</taxon>
        <taxon>Helicobacteraceae</taxon>
        <taxon>Helicobacter</taxon>
    </lineage>
</organism>
<evidence type="ECO:0000256" key="10">
    <source>
        <dbReference type="ARBA" id="ARBA00038489"/>
    </source>
</evidence>
<comment type="function">
    <text evidence="1">Thiol-specific peroxidase that catalyzes the reduction of hydrogen peroxide and organic hydroperoxides to water and alcohols, respectively. Plays a role in cell protection against oxidative stress by detoxifying peroxides and as sensor of hydrogen peroxide-mediated signaling events.</text>
</comment>
<dbReference type="NCBIfam" id="NF006960">
    <property type="entry name" value="PRK09437.1"/>
    <property type="match status" value="1"/>
</dbReference>
<feature type="domain" description="Thioredoxin" evidence="16">
    <location>
        <begin position="3"/>
        <end position="153"/>
    </location>
</feature>
<dbReference type="EC" id="1.11.1.24" evidence="3"/>
<dbReference type="OrthoDB" id="9812811at2"/>
<dbReference type="RefSeq" id="WP_104700548.1">
    <property type="nucleotide sequence ID" value="NZ_FZPP01000038.1"/>
</dbReference>
<dbReference type="GO" id="GO:0045454">
    <property type="term" value="P:cell redox homeostasis"/>
    <property type="evidence" value="ECO:0007669"/>
    <property type="project" value="TreeGrafter"/>
</dbReference>
<comment type="subunit">
    <text evidence="2">Monomer.</text>
</comment>
<dbReference type="GO" id="GO:0034599">
    <property type="term" value="P:cellular response to oxidative stress"/>
    <property type="evidence" value="ECO:0007669"/>
    <property type="project" value="TreeGrafter"/>
</dbReference>
<dbReference type="InterPro" id="IPR013766">
    <property type="entry name" value="Thioredoxin_domain"/>
</dbReference>
<dbReference type="Proteomes" id="UP000256599">
    <property type="component" value="Unassembled WGS sequence"/>
</dbReference>
<evidence type="ECO:0000256" key="14">
    <source>
        <dbReference type="ARBA" id="ARBA00078138"/>
    </source>
</evidence>
<dbReference type="CDD" id="cd03017">
    <property type="entry name" value="PRX_BCP"/>
    <property type="match status" value="1"/>
</dbReference>
<feature type="active site" description="Cysteine sulfenic acid (-SOH) intermediate; for peroxidase activity" evidence="15">
    <location>
        <position position="45"/>
    </location>
</feature>
<evidence type="ECO:0000256" key="8">
    <source>
        <dbReference type="ARBA" id="ARBA00023284"/>
    </source>
</evidence>
<accession>A0A3D8I2K4</accession>
<evidence type="ECO:0000256" key="1">
    <source>
        <dbReference type="ARBA" id="ARBA00003330"/>
    </source>
</evidence>
<evidence type="ECO:0000256" key="2">
    <source>
        <dbReference type="ARBA" id="ARBA00011245"/>
    </source>
</evidence>
<dbReference type="InterPro" id="IPR024706">
    <property type="entry name" value="Peroxiredoxin_AhpC-typ"/>
</dbReference>
<evidence type="ECO:0000256" key="4">
    <source>
        <dbReference type="ARBA" id="ARBA00022559"/>
    </source>
</evidence>
<dbReference type="PANTHER" id="PTHR42801:SF4">
    <property type="entry name" value="AHPC_TSA FAMILY PROTEIN"/>
    <property type="match status" value="1"/>
</dbReference>
<reference evidence="17 18" key="1">
    <citation type="submission" date="2018-04" db="EMBL/GenBank/DDBJ databases">
        <title>Novel Campyloabacter and Helicobacter Species and Strains.</title>
        <authorList>
            <person name="Mannion A.J."/>
            <person name="Shen Z."/>
            <person name="Fox J.G."/>
        </authorList>
    </citation>
    <scope>NUCLEOTIDE SEQUENCE [LARGE SCALE GENOMIC DNA]</scope>
    <source>
        <strain evidence="17 18">MIT 98-6070</strain>
    </source>
</reference>
<evidence type="ECO:0000256" key="7">
    <source>
        <dbReference type="ARBA" id="ARBA00023157"/>
    </source>
</evidence>
<evidence type="ECO:0000313" key="17">
    <source>
        <dbReference type="EMBL" id="RDU59305.1"/>
    </source>
</evidence>
<evidence type="ECO:0000313" key="18">
    <source>
        <dbReference type="Proteomes" id="UP000256599"/>
    </source>
</evidence>
<dbReference type="InterPro" id="IPR036249">
    <property type="entry name" value="Thioredoxin-like_sf"/>
</dbReference>
<gene>
    <name evidence="17" type="ORF">CQA63_07155</name>
</gene>
<dbReference type="PANTHER" id="PTHR42801">
    <property type="entry name" value="THIOREDOXIN-DEPENDENT PEROXIDE REDUCTASE"/>
    <property type="match status" value="1"/>
</dbReference>
<comment type="similarity">
    <text evidence="10">Belongs to the peroxiredoxin family. BCP/PrxQ subfamily.</text>
</comment>
<dbReference type="SUPFAM" id="SSF52833">
    <property type="entry name" value="Thioredoxin-like"/>
    <property type="match status" value="1"/>
</dbReference>
<dbReference type="AlphaFoldDB" id="A0A3D8I2K4"/>
<dbReference type="FunFam" id="3.40.30.10:FF:000007">
    <property type="entry name" value="Thioredoxin-dependent thiol peroxidase"/>
    <property type="match status" value="1"/>
</dbReference>
<keyword evidence="18" id="KW-1185">Reference proteome</keyword>
<keyword evidence="7" id="KW-1015">Disulfide bond</keyword>
<dbReference type="Pfam" id="PF00578">
    <property type="entry name" value="AhpC-TSA"/>
    <property type="match status" value="1"/>
</dbReference>
<dbReference type="InterPro" id="IPR000866">
    <property type="entry name" value="AhpC/TSA"/>
</dbReference>
<evidence type="ECO:0000259" key="16">
    <source>
        <dbReference type="PROSITE" id="PS51352"/>
    </source>
</evidence>
<evidence type="ECO:0000256" key="6">
    <source>
        <dbReference type="ARBA" id="ARBA00023002"/>
    </source>
</evidence>
<dbReference type="InterPro" id="IPR050924">
    <property type="entry name" value="Peroxiredoxin_BCP/PrxQ"/>
</dbReference>
<keyword evidence="8" id="KW-0676">Redox-active center</keyword>
<dbReference type="PIRSF" id="PIRSF000239">
    <property type="entry name" value="AHPC"/>
    <property type="match status" value="1"/>
</dbReference>
<keyword evidence="5" id="KW-0049">Antioxidant</keyword>
<comment type="caution">
    <text evidence="17">The sequence shown here is derived from an EMBL/GenBank/DDBJ whole genome shotgun (WGS) entry which is preliminary data.</text>
</comment>
<evidence type="ECO:0000256" key="11">
    <source>
        <dbReference type="ARBA" id="ARBA00042639"/>
    </source>
</evidence>
<evidence type="ECO:0000256" key="12">
    <source>
        <dbReference type="ARBA" id="ARBA00049091"/>
    </source>
</evidence>
<dbReference type="GO" id="GO:0008379">
    <property type="term" value="F:thioredoxin peroxidase activity"/>
    <property type="evidence" value="ECO:0007669"/>
    <property type="project" value="TreeGrafter"/>
</dbReference>
<evidence type="ECO:0000256" key="9">
    <source>
        <dbReference type="ARBA" id="ARBA00032824"/>
    </source>
</evidence>
<keyword evidence="4 17" id="KW-0575">Peroxidase</keyword>
<keyword evidence="6" id="KW-0560">Oxidoreductase</keyword>
<evidence type="ECO:0000256" key="15">
    <source>
        <dbReference type="PIRSR" id="PIRSR000239-1"/>
    </source>
</evidence>
<evidence type="ECO:0000256" key="3">
    <source>
        <dbReference type="ARBA" id="ARBA00013017"/>
    </source>
</evidence>
<dbReference type="PROSITE" id="PS51352">
    <property type="entry name" value="THIOREDOXIN_2"/>
    <property type="match status" value="1"/>
</dbReference>
<dbReference type="GO" id="GO:0005737">
    <property type="term" value="C:cytoplasm"/>
    <property type="evidence" value="ECO:0007669"/>
    <property type="project" value="TreeGrafter"/>
</dbReference>
<dbReference type="EMBL" id="NXLR01000014">
    <property type="protein sequence ID" value="RDU59305.1"/>
    <property type="molecule type" value="Genomic_DNA"/>
</dbReference>
<evidence type="ECO:0000256" key="13">
    <source>
        <dbReference type="ARBA" id="ARBA00072587"/>
    </source>
</evidence>
<proteinExistence type="inferred from homology"/>